<accession>A0AAD3XTA1</accession>
<keyword evidence="2" id="KW-1185">Reference proteome</keyword>
<gene>
    <name evidence="1" type="ORF">Nepgr_017352</name>
</gene>
<sequence>MQDPFCCVRWPVVWQADQARGSPPVMALLTRSPPYSEMLAVLLIRIGCGCRFGLRLERLSDVDFLAGLVLSVGMRISTTVWQCGFGKMIRLDRRLAGDWFGLLTRLICAE</sequence>
<proteinExistence type="predicted"/>
<evidence type="ECO:0000313" key="2">
    <source>
        <dbReference type="Proteomes" id="UP001279734"/>
    </source>
</evidence>
<dbReference type="Proteomes" id="UP001279734">
    <property type="component" value="Unassembled WGS sequence"/>
</dbReference>
<comment type="caution">
    <text evidence="1">The sequence shown here is derived from an EMBL/GenBank/DDBJ whole genome shotgun (WGS) entry which is preliminary data.</text>
</comment>
<protein>
    <submittedName>
        <fullName evidence="1">Uncharacterized protein</fullName>
    </submittedName>
</protein>
<evidence type="ECO:0000313" key="1">
    <source>
        <dbReference type="EMBL" id="GMH15511.1"/>
    </source>
</evidence>
<dbReference type="EMBL" id="BSYO01000015">
    <property type="protein sequence ID" value="GMH15511.1"/>
    <property type="molecule type" value="Genomic_DNA"/>
</dbReference>
<reference evidence="1" key="1">
    <citation type="submission" date="2023-05" db="EMBL/GenBank/DDBJ databases">
        <title>Nepenthes gracilis genome sequencing.</title>
        <authorList>
            <person name="Fukushima K."/>
        </authorList>
    </citation>
    <scope>NUCLEOTIDE SEQUENCE</scope>
    <source>
        <strain evidence="1">SING2019-196</strain>
    </source>
</reference>
<dbReference type="AlphaFoldDB" id="A0AAD3XTA1"/>
<organism evidence="1 2">
    <name type="scientific">Nepenthes gracilis</name>
    <name type="common">Slender pitcher plant</name>
    <dbReference type="NCBI Taxonomy" id="150966"/>
    <lineage>
        <taxon>Eukaryota</taxon>
        <taxon>Viridiplantae</taxon>
        <taxon>Streptophyta</taxon>
        <taxon>Embryophyta</taxon>
        <taxon>Tracheophyta</taxon>
        <taxon>Spermatophyta</taxon>
        <taxon>Magnoliopsida</taxon>
        <taxon>eudicotyledons</taxon>
        <taxon>Gunneridae</taxon>
        <taxon>Pentapetalae</taxon>
        <taxon>Caryophyllales</taxon>
        <taxon>Nepenthaceae</taxon>
        <taxon>Nepenthes</taxon>
    </lineage>
</organism>
<name>A0AAD3XTA1_NEPGR</name>